<dbReference type="RefSeq" id="WP_307332472.1">
    <property type="nucleotide sequence ID" value="NZ_JAUSUG010000038.1"/>
</dbReference>
<gene>
    <name evidence="1" type="ORF">J2S74_005411</name>
</gene>
<organism evidence="1 2">
    <name type="scientific">Evansella vedderi</name>
    <dbReference type="NCBI Taxonomy" id="38282"/>
    <lineage>
        <taxon>Bacteria</taxon>
        <taxon>Bacillati</taxon>
        <taxon>Bacillota</taxon>
        <taxon>Bacilli</taxon>
        <taxon>Bacillales</taxon>
        <taxon>Bacillaceae</taxon>
        <taxon>Evansella</taxon>
    </lineage>
</organism>
<sequence>MSKGTISFLTYQQITQLKLAIMDAANTLIEDEAVTREEIALSLMKTMTYFECLDELGMNALRSNEMVELEEIISNVNELKAVATE</sequence>
<protein>
    <submittedName>
        <fullName evidence="1">Uncharacterized protein</fullName>
    </submittedName>
</protein>
<name>A0ABU0A5G9_9BACI</name>
<keyword evidence="2" id="KW-1185">Reference proteome</keyword>
<accession>A0ABU0A5G9</accession>
<evidence type="ECO:0000313" key="1">
    <source>
        <dbReference type="EMBL" id="MDQ0257948.1"/>
    </source>
</evidence>
<evidence type="ECO:0000313" key="2">
    <source>
        <dbReference type="Proteomes" id="UP001230005"/>
    </source>
</evidence>
<dbReference type="Proteomes" id="UP001230005">
    <property type="component" value="Unassembled WGS sequence"/>
</dbReference>
<comment type="caution">
    <text evidence="1">The sequence shown here is derived from an EMBL/GenBank/DDBJ whole genome shotgun (WGS) entry which is preliminary data.</text>
</comment>
<dbReference type="EMBL" id="JAUSUG010000038">
    <property type="protein sequence ID" value="MDQ0257948.1"/>
    <property type="molecule type" value="Genomic_DNA"/>
</dbReference>
<reference evidence="1 2" key="1">
    <citation type="submission" date="2023-07" db="EMBL/GenBank/DDBJ databases">
        <title>Genomic Encyclopedia of Type Strains, Phase IV (KMG-IV): sequencing the most valuable type-strain genomes for metagenomic binning, comparative biology and taxonomic classification.</title>
        <authorList>
            <person name="Goeker M."/>
        </authorList>
    </citation>
    <scope>NUCLEOTIDE SEQUENCE [LARGE SCALE GENOMIC DNA]</scope>
    <source>
        <strain evidence="1 2">DSM 9768</strain>
    </source>
</reference>
<proteinExistence type="predicted"/>